<keyword evidence="2" id="KW-1185">Reference proteome</keyword>
<dbReference type="Proteomes" id="UP000198949">
    <property type="component" value="Unassembled WGS sequence"/>
</dbReference>
<evidence type="ECO:0000313" key="2">
    <source>
        <dbReference type="Proteomes" id="UP000198949"/>
    </source>
</evidence>
<accession>A0A1G6YAJ6</accession>
<dbReference type="EMBL" id="FNAD01000008">
    <property type="protein sequence ID" value="SDD87418.1"/>
    <property type="molecule type" value="Genomic_DNA"/>
</dbReference>
<evidence type="ECO:0000313" key="1">
    <source>
        <dbReference type="EMBL" id="SDD87418.1"/>
    </source>
</evidence>
<sequence>MNGDGLIAAMCGRLDVPLVYDLFGSPYESEEEFE</sequence>
<dbReference type="AlphaFoldDB" id="A0A1G6YAJ6"/>
<protein>
    <submittedName>
        <fullName evidence="1">Uncharacterized protein</fullName>
    </submittedName>
</protein>
<name>A0A1G6YAJ6_9ACTN</name>
<reference evidence="2" key="1">
    <citation type="submission" date="2016-10" db="EMBL/GenBank/DDBJ databases">
        <authorList>
            <person name="Varghese N."/>
            <person name="Submissions S."/>
        </authorList>
    </citation>
    <scope>NUCLEOTIDE SEQUENCE [LARGE SCALE GENOMIC DNA]</scope>
    <source>
        <strain evidence="2">CGMCC 4.3516</strain>
    </source>
</reference>
<proteinExistence type="predicted"/>
<gene>
    <name evidence="1" type="ORF">SAMN05216270_108229</name>
</gene>
<organism evidence="1 2">
    <name type="scientific">Glycomyces harbinensis</name>
    <dbReference type="NCBI Taxonomy" id="58114"/>
    <lineage>
        <taxon>Bacteria</taxon>
        <taxon>Bacillati</taxon>
        <taxon>Actinomycetota</taxon>
        <taxon>Actinomycetes</taxon>
        <taxon>Glycomycetales</taxon>
        <taxon>Glycomycetaceae</taxon>
        <taxon>Glycomyces</taxon>
    </lineage>
</organism>